<proteinExistence type="predicted"/>
<dbReference type="EMBL" id="BNEK01000003">
    <property type="protein sequence ID" value="GHJ29548.1"/>
    <property type="molecule type" value="Genomic_DNA"/>
</dbReference>
<gene>
    <name evidence="2" type="ORF">TPA0910_39810</name>
</gene>
<dbReference type="SUPFAM" id="SSF63380">
    <property type="entry name" value="Riboflavin synthase domain-like"/>
    <property type="match status" value="1"/>
</dbReference>
<dbReference type="Gene3D" id="3.40.50.80">
    <property type="entry name" value="Nucleotide-binding domain of ferredoxin-NADP reductase (FNR) module"/>
    <property type="match status" value="1"/>
</dbReference>
<accession>A0ABQ3U1U5</accession>
<dbReference type="PANTHER" id="PTHR30157">
    <property type="entry name" value="FERRIC REDUCTASE, NADPH-DEPENDENT"/>
    <property type="match status" value="1"/>
</dbReference>
<dbReference type="PANTHER" id="PTHR30157:SF0">
    <property type="entry name" value="NADPH-DEPENDENT FERRIC-CHELATE REDUCTASE"/>
    <property type="match status" value="1"/>
</dbReference>
<keyword evidence="3" id="KW-1185">Reference proteome</keyword>
<dbReference type="Pfam" id="PF04954">
    <property type="entry name" value="SIP"/>
    <property type="match status" value="1"/>
</dbReference>
<comment type="caution">
    <text evidence="2">The sequence shown here is derived from an EMBL/GenBank/DDBJ whole genome shotgun (WGS) entry which is preliminary data.</text>
</comment>
<reference evidence="2" key="1">
    <citation type="submission" date="2024-05" db="EMBL/GenBank/DDBJ databases">
        <title>Whole genome shotgun sequence of Streptomyces hygroscopicus NBRC 113678.</title>
        <authorList>
            <person name="Komaki H."/>
            <person name="Tamura T."/>
        </authorList>
    </citation>
    <scope>NUCLEOTIDE SEQUENCE</scope>
    <source>
        <strain evidence="2">N11-34</strain>
    </source>
</reference>
<evidence type="ECO:0000259" key="1">
    <source>
        <dbReference type="PROSITE" id="PS51384"/>
    </source>
</evidence>
<dbReference type="InterPro" id="IPR013113">
    <property type="entry name" value="SIP_FAD-bd"/>
</dbReference>
<dbReference type="Proteomes" id="UP001054854">
    <property type="component" value="Unassembled WGS sequence"/>
</dbReference>
<dbReference type="CDD" id="cd06193">
    <property type="entry name" value="siderophore_interacting"/>
    <property type="match status" value="1"/>
</dbReference>
<protein>
    <submittedName>
        <fullName evidence="2">Siderophore-interacting protein</fullName>
    </submittedName>
</protein>
<dbReference type="Gene3D" id="2.40.30.10">
    <property type="entry name" value="Translation factors"/>
    <property type="match status" value="1"/>
</dbReference>
<name>A0ABQ3U1U5_STRHY</name>
<sequence>MADRPARRTRTPHRAQVVRTDRLTPHMVRVVLGGDGLADFHAGEWTDHYIKLLFPSGGATYPEPFDLERIRAEFPRDQWPVTRTYTVRAWDPAARELTVDFVTHGDEGLAGPWAARVQPGEEIFFMGPGGAYAPSADADWHLLAGDESALPAIAAALERLAATASRDGGAAGAPVHTFIEVADETEELKLTVPDGVEVSWLHRGGAPVGEALVAAVRGLEFPDGQVHAFVHGEAGFVKEIRRHLRVDRQIPREWLSISGYWRRGHDEDGWQASKREWNRQVEAEQEGAEPGGVAA</sequence>
<organism evidence="2 3">
    <name type="scientific">Streptomyces hygroscopicus</name>
    <dbReference type="NCBI Taxonomy" id="1912"/>
    <lineage>
        <taxon>Bacteria</taxon>
        <taxon>Bacillati</taxon>
        <taxon>Actinomycetota</taxon>
        <taxon>Actinomycetes</taxon>
        <taxon>Kitasatosporales</taxon>
        <taxon>Streptomycetaceae</taxon>
        <taxon>Streptomyces</taxon>
        <taxon>Streptomyces violaceusniger group</taxon>
    </lineage>
</organism>
<feature type="domain" description="FAD-binding FR-type" evidence="1">
    <location>
        <begin position="10"/>
        <end position="135"/>
    </location>
</feature>
<evidence type="ECO:0000313" key="3">
    <source>
        <dbReference type="Proteomes" id="UP001054854"/>
    </source>
</evidence>
<dbReference type="InterPro" id="IPR039261">
    <property type="entry name" value="FNR_nucleotide-bd"/>
</dbReference>
<dbReference type="RefSeq" id="WP_236257602.1">
    <property type="nucleotide sequence ID" value="NZ_BNEK01000003.1"/>
</dbReference>
<evidence type="ECO:0000313" key="2">
    <source>
        <dbReference type="EMBL" id="GHJ29548.1"/>
    </source>
</evidence>
<dbReference type="InterPro" id="IPR039374">
    <property type="entry name" value="SIP_fam"/>
</dbReference>
<dbReference type="InterPro" id="IPR007037">
    <property type="entry name" value="SIP_rossman_dom"/>
</dbReference>
<dbReference type="PROSITE" id="PS51384">
    <property type="entry name" value="FAD_FR"/>
    <property type="match status" value="1"/>
</dbReference>
<dbReference type="Pfam" id="PF08021">
    <property type="entry name" value="FAD_binding_9"/>
    <property type="match status" value="1"/>
</dbReference>
<dbReference type="InterPro" id="IPR017927">
    <property type="entry name" value="FAD-bd_FR_type"/>
</dbReference>
<dbReference type="InterPro" id="IPR017938">
    <property type="entry name" value="Riboflavin_synthase-like_b-brl"/>
</dbReference>